<dbReference type="Gene3D" id="3.40.960.10">
    <property type="entry name" value="VSR Endonuclease"/>
    <property type="match status" value="1"/>
</dbReference>
<dbReference type="InterPro" id="IPR011335">
    <property type="entry name" value="Restrct_endonuc-II-like"/>
</dbReference>
<evidence type="ECO:0000313" key="3">
    <source>
        <dbReference type="Proteomes" id="UP001597055"/>
    </source>
</evidence>
<comment type="caution">
    <text evidence="2">The sequence shown here is derived from an EMBL/GenBank/DDBJ whole genome shotgun (WGS) entry which is preliminary data.</text>
</comment>
<dbReference type="SUPFAM" id="SSF52980">
    <property type="entry name" value="Restriction endonuclease-like"/>
    <property type="match status" value="1"/>
</dbReference>
<gene>
    <name evidence="2" type="ORF">ACFQ0P_04475</name>
</gene>
<keyword evidence="3" id="KW-1185">Reference proteome</keyword>
<sequence length="210" mass="23587">MLEGGALHVHLHRNRNTSSSVVRRVRRHWGRLHRAPHPAAVAVEFFDALVAAIRCQPPRAAIATLDSALNLGLLDRDGLDDVFTAMPRRYRVLRELVDPRAESGPETLVRLMLRMLGVDFAVQVTIAGVGRVDFVVDGWLIIECDSNAHHSSWDAQRRDRRRDQRAAALGYATYRPIAEDIMWQPDSVRAALVGLLGIPTRRRPRTKGGR</sequence>
<feature type="domain" description="DUF559" evidence="1">
    <location>
        <begin position="114"/>
        <end position="191"/>
    </location>
</feature>
<name>A0ABW3AFJ2_9MICO</name>
<reference evidence="3" key="1">
    <citation type="journal article" date="2019" name="Int. J. Syst. Evol. Microbiol.">
        <title>The Global Catalogue of Microorganisms (GCM) 10K type strain sequencing project: providing services to taxonomists for standard genome sequencing and annotation.</title>
        <authorList>
            <consortium name="The Broad Institute Genomics Platform"/>
            <consortium name="The Broad Institute Genome Sequencing Center for Infectious Disease"/>
            <person name="Wu L."/>
            <person name="Ma J."/>
        </authorList>
    </citation>
    <scope>NUCLEOTIDE SEQUENCE [LARGE SCALE GENOMIC DNA]</scope>
    <source>
        <strain evidence="3">CCUG 54523</strain>
    </source>
</reference>
<dbReference type="Pfam" id="PF04480">
    <property type="entry name" value="DUF559"/>
    <property type="match status" value="1"/>
</dbReference>
<dbReference type="EMBL" id="JBHTII010000001">
    <property type="protein sequence ID" value="MFD0789642.1"/>
    <property type="molecule type" value="Genomic_DNA"/>
</dbReference>
<evidence type="ECO:0000259" key="1">
    <source>
        <dbReference type="Pfam" id="PF04480"/>
    </source>
</evidence>
<accession>A0ABW3AFJ2</accession>
<dbReference type="RefSeq" id="WP_378771474.1">
    <property type="nucleotide sequence ID" value="NZ_JBHTII010000001.1"/>
</dbReference>
<organism evidence="2 3">
    <name type="scientific">Microbacterium insulae</name>
    <dbReference type="NCBI Taxonomy" id="483014"/>
    <lineage>
        <taxon>Bacteria</taxon>
        <taxon>Bacillati</taxon>
        <taxon>Actinomycetota</taxon>
        <taxon>Actinomycetes</taxon>
        <taxon>Micrococcales</taxon>
        <taxon>Microbacteriaceae</taxon>
        <taxon>Microbacterium</taxon>
    </lineage>
</organism>
<proteinExistence type="predicted"/>
<evidence type="ECO:0000313" key="2">
    <source>
        <dbReference type="EMBL" id="MFD0789642.1"/>
    </source>
</evidence>
<protein>
    <submittedName>
        <fullName evidence="2">DUF559 domain-containing protein</fullName>
    </submittedName>
</protein>
<dbReference type="InterPro" id="IPR007569">
    <property type="entry name" value="DUF559"/>
</dbReference>
<dbReference type="Proteomes" id="UP001597055">
    <property type="component" value="Unassembled WGS sequence"/>
</dbReference>